<accession>A0ABY2UP16</accession>
<proteinExistence type="predicted"/>
<dbReference type="Proteomes" id="UP000305041">
    <property type="component" value="Unassembled WGS sequence"/>
</dbReference>
<keyword evidence="3" id="KW-1185">Reference proteome</keyword>
<sequence length="302" mass="34836">MRGDSLHASRSFKYFGQGQGVSAYTFVDERNFLWHSLMISASDRESTYVIDGLMHNDVVKSDIHSTDTHGYTEAVFALTHLLGFSFAPRIKGIGKQTLYIFKPKNQTDASWVIRPDKTINETVIRENWDDLLRLVATIKLKENTASDIFRRLNSYSRQHALYQTLKAFGQIIKSLFILRYIDDLAMRQVIEKQLNKVELANRFTRAVAVGNPREYTQVEKEEQEIAEACNRLIKNSIICWNYLYLARQVEKAPEAEARENLIRLITAHSPMSWAHINMLGEYDFSEEKLRDTLGILPPKKTA</sequence>
<dbReference type="EMBL" id="VAUA01000015">
    <property type="protein sequence ID" value="TLP55537.1"/>
    <property type="molecule type" value="Genomic_DNA"/>
</dbReference>
<dbReference type="InterPro" id="IPR002513">
    <property type="entry name" value="Tn3_Tnp_DDE_dom"/>
</dbReference>
<gene>
    <name evidence="2" type="ORF">FEE96_22755</name>
</gene>
<name>A0ABY2UP16_9RHOB</name>
<organism evidence="2 3">
    <name type="scientific">Parasedimentitalea maritima</name>
    <dbReference type="NCBI Taxonomy" id="2578117"/>
    <lineage>
        <taxon>Bacteria</taxon>
        <taxon>Pseudomonadati</taxon>
        <taxon>Pseudomonadota</taxon>
        <taxon>Alphaproteobacteria</taxon>
        <taxon>Rhodobacterales</taxon>
        <taxon>Paracoccaceae</taxon>
        <taxon>Parasedimentitalea</taxon>
    </lineage>
</organism>
<reference evidence="2 3" key="1">
    <citation type="submission" date="2019-05" db="EMBL/GenBank/DDBJ databases">
        <title>Draft genome sequence of Pelagicola sp. DSW4-44.</title>
        <authorList>
            <person name="Oh J."/>
        </authorList>
    </citation>
    <scope>NUCLEOTIDE SEQUENCE [LARGE SCALE GENOMIC DNA]</scope>
    <source>
        <strain evidence="2 3">DSW4-44</strain>
    </source>
</reference>
<comment type="caution">
    <text evidence="2">The sequence shown here is derived from an EMBL/GenBank/DDBJ whole genome shotgun (WGS) entry which is preliminary data.</text>
</comment>
<feature type="domain" description="Tn3 transposase DDE" evidence="1">
    <location>
        <begin position="4"/>
        <end position="282"/>
    </location>
</feature>
<evidence type="ECO:0000313" key="3">
    <source>
        <dbReference type="Proteomes" id="UP000305041"/>
    </source>
</evidence>
<evidence type="ECO:0000313" key="2">
    <source>
        <dbReference type="EMBL" id="TLP55537.1"/>
    </source>
</evidence>
<dbReference type="Pfam" id="PF01526">
    <property type="entry name" value="DDE_Tnp_Tn3"/>
    <property type="match status" value="1"/>
</dbReference>
<protein>
    <recommendedName>
        <fullName evidence="1">Tn3 transposase DDE domain-containing protein</fullName>
    </recommendedName>
</protein>
<evidence type="ECO:0000259" key="1">
    <source>
        <dbReference type="Pfam" id="PF01526"/>
    </source>
</evidence>